<gene>
    <name evidence="1" type="ORF">BDR25DRAFT_354084</name>
</gene>
<name>A0ACB6QXE4_9PLEO</name>
<evidence type="ECO:0000313" key="1">
    <source>
        <dbReference type="EMBL" id="KAF2471555.1"/>
    </source>
</evidence>
<proteinExistence type="predicted"/>
<accession>A0ACB6QXE4</accession>
<dbReference type="EMBL" id="MU003504">
    <property type="protein sequence ID" value="KAF2471555.1"/>
    <property type="molecule type" value="Genomic_DNA"/>
</dbReference>
<protein>
    <submittedName>
        <fullName evidence="1">Uncharacterized protein</fullName>
    </submittedName>
</protein>
<keyword evidence="2" id="KW-1185">Reference proteome</keyword>
<organism evidence="1 2">
    <name type="scientific">Lindgomyces ingoldianus</name>
    <dbReference type="NCBI Taxonomy" id="673940"/>
    <lineage>
        <taxon>Eukaryota</taxon>
        <taxon>Fungi</taxon>
        <taxon>Dikarya</taxon>
        <taxon>Ascomycota</taxon>
        <taxon>Pezizomycotina</taxon>
        <taxon>Dothideomycetes</taxon>
        <taxon>Pleosporomycetidae</taxon>
        <taxon>Pleosporales</taxon>
        <taxon>Lindgomycetaceae</taxon>
        <taxon>Lindgomyces</taxon>
    </lineage>
</organism>
<evidence type="ECO:0000313" key="2">
    <source>
        <dbReference type="Proteomes" id="UP000799755"/>
    </source>
</evidence>
<comment type="caution">
    <text evidence="1">The sequence shown here is derived from an EMBL/GenBank/DDBJ whole genome shotgun (WGS) entry which is preliminary data.</text>
</comment>
<dbReference type="Proteomes" id="UP000799755">
    <property type="component" value="Unassembled WGS sequence"/>
</dbReference>
<reference evidence="1" key="1">
    <citation type="journal article" date="2020" name="Stud. Mycol.">
        <title>101 Dothideomycetes genomes: a test case for predicting lifestyles and emergence of pathogens.</title>
        <authorList>
            <person name="Haridas S."/>
            <person name="Albert R."/>
            <person name="Binder M."/>
            <person name="Bloem J."/>
            <person name="Labutti K."/>
            <person name="Salamov A."/>
            <person name="Andreopoulos B."/>
            <person name="Baker S."/>
            <person name="Barry K."/>
            <person name="Bills G."/>
            <person name="Bluhm B."/>
            <person name="Cannon C."/>
            <person name="Castanera R."/>
            <person name="Culley D."/>
            <person name="Daum C."/>
            <person name="Ezra D."/>
            <person name="Gonzalez J."/>
            <person name="Henrissat B."/>
            <person name="Kuo A."/>
            <person name="Liang C."/>
            <person name="Lipzen A."/>
            <person name="Lutzoni F."/>
            <person name="Magnuson J."/>
            <person name="Mondo S."/>
            <person name="Nolan M."/>
            <person name="Ohm R."/>
            <person name="Pangilinan J."/>
            <person name="Park H.-J."/>
            <person name="Ramirez L."/>
            <person name="Alfaro M."/>
            <person name="Sun H."/>
            <person name="Tritt A."/>
            <person name="Yoshinaga Y."/>
            <person name="Zwiers L.-H."/>
            <person name="Turgeon B."/>
            <person name="Goodwin S."/>
            <person name="Spatafora J."/>
            <person name="Crous P."/>
            <person name="Grigoriev I."/>
        </authorList>
    </citation>
    <scope>NUCLEOTIDE SEQUENCE</scope>
    <source>
        <strain evidence="1">ATCC 200398</strain>
    </source>
</reference>
<sequence length="183" mass="21155">MVLLSFPPAETDKFPFGIAYHREVKKTWKLRGRSERNRRKQPRYESLKQLAKGMVWYGLVWYLSHSLVPPSIALPQQHCEKKNISVCARPTNKRDSYRLGANSSKTDQSTNEKRERERGLPNMTRQKRVGPTTEEREMHRTRGLIWCLLIPANTTGQCNLSTKTKAIAKDHKPPKKMNAGQDI</sequence>